<dbReference type="Pfam" id="PF01381">
    <property type="entry name" value="HTH_3"/>
    <property type="match status" value="1"/>
</dbReference>
<evidence type="ECO:0000313" key="2">
    <source>
        <dbReference type="EMBL" id="RSU11555.1"/>
    </source>
</evidence>
<dbReference type="GO" id="GO:0003677">
    <property type="term" value="F:DNA binding"/>
    <property type="evidence" value="ECO:0007669"/>
    <property type="project" value="InterPro"/>
</dbReference>
<dbReference type="InterPro" id="IPR010982">
    <property type="entry name" value="Lambda_DNA-bd_dom_sf"/>
</dbReference>
<sequence>MFEISKDLSWQVRKKRALLRLTISEVASEMGISRQTLRKIESEELKKTTKTVFVKVTNWLLEEQEVI</sequence>
<protein>
    <recommendedName>
        <fullName evidence="1">HTH cro/C1-type domain-containing protein</fullName>
    </recommendedName>
</protein>
<dbReference type="AlphaFoldDB" id="A0A430AU26"/>
<keyword evidence="3" id="KW-1185">Reference proteome</keyword>
<evidence type="ECO:0000313" key="3">
    <source>
        <dbReference type="Proteomes" id="UP000287605"/>
    </source>
</evidence>
<dbReference type="SUPFAM" id="SSF47413">
    <property type="entry name" value="lambda repressor-like DNA-binding domains"/>
    <property type="match status" value="1"/>
</dbReference>
<accession>A0A430AU26</accession>
<comment type="caution">
    <text evidence="2">The sequence shown here is derived from an EMBL/GenBank/DDBJ whole genome shotgun (WGS) entry which is preliminary data.</text>
</comment>
<dbReference type="PROSITE" id="PS50943">
    <property type="entry name" value="HTH_CROC1"/>
    <property type="match status" value="1"/>
</dbReference>
<proteinExistence type="predicted"/>
<dbReference type="EMBL" id="NGKA01000010">
    <property type="protein sequence ID" value="RSU11555.1"/>
    <property type="molecule type" value="Genomic_DNA"/>
</dbReference>
<feature type="domain" description="HTH cro/C1-type" evidence="1">
    <location>
        <begin position="12"/>
        <end position="44"/>
    </location>
</feature>
<dbReference type="Gene3D" id="1.10.260.40">
    <property type="entry name" value="lambda repressor-like DNA-binding domains"/>
    <property type="match status" value="1"/>
</dbReference>
<gene>
    <name evidence="2" type="ORF">CBF29_07690</name>
</gene>
<dbReference type="OrthoDB" id="2323499at2"/>
<evidence type="ECO:0000259" key="1">
    <source>
        <dbReference type="PROSITE" id="PS50943"/>
    </source>
</evidence>
<dbReference type="CDD" id="cd00093">
    <property type="entry name" value="HTH_XRE"/>
    <property type="match status" value="1"/>
</dbReference>
<name>A0A430AU26_9ENTE</name>
<dbReference type="InterPro" id="IPR001387">
    <property type="entry name" value="Cro/C1-type_HTH"/>
</dbReference>
<dbReference type="RefSeq" id="WP_126809180.1">
    <property type="nucleotide sequence ID" value="NZ_NGKA01000010.1"/>
</dbReference>
<dbReference type="Proteomes" id="UP000287605">
    <property type="component" value="Unassembled WGS sequence"/>
</dbReference>
<organism evidence="2 3">
    <name type="scientific">Vagococcus elongatus</name>
    <dbReference type="NCBI Taxonomy" id="180344"/>
    <lineage>
        <taxon>Bacteria</taxon>
        <taxon>Bacillati</taxon>
        <taxon>Bacillota</taxon>
        <taxon>Bacilli</taxon>
        <taxon>Lactobacillales</taxon>
        <taxon>Enterococcaceae</taxon>
        <taxon>Vagococcus</taxon>
    </lineage>
</organism>
<reference evidence="2 3" key="1">
    <citation type="submission" date="2017-05" db="EMBL/GenBank/DDBJ databases">
        <title>Vagococcus spp. assemblies.</title>
        <authorList>
            <person name="Gulvik C.A."/>
        </authorList>
    </citation>
    <scope>NUCLEOTIDE SEQUENCE [LARGE SCALE GENOMIC DNA]</scope>
    <source>
        <strain evidence="2 3">CCUG 51432</strain>
    </source>
</reference>